<feature type="transmembrane region" description="Helical" evidence="6">
    <location>
        <begin position="203"/>
        <end position="225"/>
    </location>
</feature>
<name>A0ABX0DEY5_9MICC</name>
<dbReference type="InterPro" id="IPR011701">
    <property type="entry name" value="MFS"/>
</dbReference>
<dbReference type="EMBL" id="JAAKZI010000022">
    <property type="protein sequence ID" value="NGN84330.1"/>
    <property type="molecule type" value="Genomic_DNA"/>
</dbReference>
<feature type="transmembrane region" description="Helical" evidence="6">
    <location>
        <begin position="266"/>
        <end position="299"/>
    </location>
</feature>
<dbReference type="InterPro" id="IPR050189">
    <property type="entry name" value="MFS_Efflux_Transporters"/>
</dbReference>
<evidence type="ECO:0000313" key="8">
    <source>
        <dbReference type="EMBL" id="NGN84330.1"/>
    </source>
</evidence>
<gene>
    <name evidence="8" type="ORF">G6N77_12815</name>
</gene>
<feature type="transmembrane region" description="Helical" evidence="6">
    <location>
        <begin position="231"/>
        <end position="254"/>
    </location>
</feature>
<comment type="caution">
    <text evidence="8">The sequence shown here is derived from an EMBL/GenBank/DDBJ whole genome shotgun (WGS) entry which is preliminary data.</text>
</comment>
<dbReference type="PANTHER" id="PTHR43124:SF3">
    <property type="entry name" value="CHLORAMPHENICOL EFFLUX PUMP RV0191"/>
    <property type="match status" value="1"/>
</dbReference>
<feature type="transmembrane region" description="Helical" evidence="6">
    <location>
        <begin position="319"/>
        <end position="341"/>
    </location>
</feature>
<feature type="transmembrane region" description="Helical" evidence="6">
    <location>
        <begin position="87"/>
        <end position="110"/>
    </location>
</feature>
<feature type="transmembrane region" description="Helical" evidence="6">
    <location>
        <begin position="36"/>
        <end position="52"/>
    </location>
</feature>
<proteinExistence type="predicted"/>
<feature type="transmembrane region" description="Helical" evidence="6">
    <location>
        <begin position="122"/>
        <end position="144"/>
    </location>
</feature>
<keyword evidence="2" id="KW-1003">Cell membrane</keyword>
<dbReference type="SUPFAM" id="SSF103473">
    <property type="entry name" value="MFS general substrate transporter"/>
    <property type="match status" value="1"/>
</dbReference>
<evidence type="ECO:0000256" key="6">
    <source>
        <dbReference type="SAM" id="Phobius"/>
    </source>
</evidence>
<dbReference type="PANTHER" id="PTHR43124">
    <property type="entry name" value="PURINE EFFLUX PUMP PBUE"/>
    <property type="match status" value="1"/>
</dbReference>
<comment type="subcellular location">
    <subcellularLocation>
        <location evidence="1">Cell membrane</location>
        <topology evidence="1">Multi-pass membrane protein</topology>
    </subcellularLocation>
</comment>
<dbReference type="InterPro" id="IPR036259">
    <property type="entry name" value="MFS_trans_sf"/>
</dbReference>
<sequence length="377" mass="37791">MVTAAAFLTFAQAFMVAPILPQLAGAFGTDVDMAGLAVPAYLVPYGVMTLFWGPLSDRIGRRPIIAGSMVVFAALTAATALSPSAGVFIGMRVATGVAASGVVPISLALIGDVFAFAERGRALGWLFGGMAGGIAVGSTAGALAEPFLGWAGLFVASGAGILAMAGLAVLLLPAPRPASVVLPWAAVASGYWRLLATGRGARTYGYVLLNAVLHSGIYTWLGVFLAHRFGLGPIGVGLALLGYGIPGFLFGPLIGRLADSLGRARIIPAGMLVAAVCALVLAAAAPLPVVVAAIAALSLGYDMTQPLFGGIVTDLPGSIGQAVGLMAFVLFLGFGTGSLIFQAVLGAGFPVALAAFGIAALVAAAAAVPLFRTERPQ</sequence>
<dbReference type="InterPro" id="IPR020846">
    <property type="entry name" value="MFS_dom"/>
</dbReference>
<evidence type="ECO:0000256" key="3">
    <source>
        <dbReference type="ARBA" id="ARBA00022692"/>
    </source>
</evidence>
<dbReference type="Gene3D" id="1.20.1250.20">
    <property type="entry name" value="MFS general substrate transporter like domains"/>
    <property type="match status" value="2"/>
</dbReference>
<keyword evidence="4 6" id="KW-1133">Transmembrane helix</keyword>
<keyword evidence="9" id="KW-1185">Reference proteome</keyword>
<reference evidence="8 9" key="1">
    <citation type="submission" date="2020-02" db="EMBL/GenBank/DDBJ databases">
        <title>Genome sequence of the type strain DSM 27180 of Arthrobacter silviterrae.</title>
        <authorList>
            <person name="Gao J."/>
            <person name="Sun J."/>
        </authorList>
    </citation>
    <scope>NUCLEOTIDE SEQUENCE [LARGE SCALE GENOMIC DNA]</scope>
    <source>
        <strain evidence="8 9">DSM 27180</strain>
    </source>
</reference>
<dbReference type="Pfam" id="PF07690">
    <property type="entry name" value="MFS_1"/>
    <property type="match status" value="1"/>
</dbReference>
<feature type="transmembrane region" description="Helical" evidence="6">
    <location>
        <begin position="150"/>
        <end position="172"/>
    </location>
</feature>
<protein>
    <submittedName>
        <fullName evidence="8">MFS transporter</fullName>
    </submittedName>
</protein>
<keyword evidence="3 6" id="KW-0812">Transmembrane</keyword>
<accession>A0ABX0DEY5</accession>
<dbReference type="CDD" id="cd17324">
    <property type="entry name" value="MFS_NepI_like"/>
    <property type="match status" value="1"/>
</dbReference>
<feature type="transmembrane region" description="Helical" evidence="6">
    <location>
        <begin position="64"/>
        <end position="81"/>
    </location>
</feature>
<evidence type="ECO:0000259" key="7">
    <source>
        <dbReference type="PROSITE" id="PS50850"/>
    </source>
</evidence>
<evidence type="ECO:0000256" key="1">
    <source>
        <dbReference type="ARBA" id="ARBA00004651"/>
    </source>
</evidence>
<dbReference type="Proteomes" id="UP000479226">
    <property type="component" value="Unassembled WGS sequence"/>
</dbReference>
<evidence type="ECO:0000256" key="2">
    <source>
        <dbReference type="ARBA" id="ARBA00022475"/>
    </source>
</evidence>
<keyword evidence="5 6" id="KW-0472">Membrane</keyword>
<organism evidence="8 9">
    <name type="scientific">Arthrobacter silviterrae</name>
    <dbReference type="NCBI Taxonomy" id="2026658"/>
    <lineage>
        <taxon>Bacteria</taxon>
        <taxon>Bacillati</taxon>
        <taxon>Actinomycetota</taxon>
        <taxon>Actinomycetes</taxon>
        <taxon>Micrococcales</taxon>
        <taxon>Micrococcaceae</taxon>
        <taxon>Arthrobacter</taxon>
    </lineage>
</organism>
<evidence type="ECO:0000256" key="4">
    <source>
        <dbReference type="ARBA" id="ARBA00022989"/>
    </source>
</evidence>
<feature type="domain" description="Major facilitator superfamily (MFS) profile" evidence="7">
    <location>
        <begin position="1"/>
        <end position="375"/>
    </location>
</feature>
<evidence type="ECO:0000256" key="5">
    <source>
        <dbReference type="ARBA" id="ARBA00023136"/>
    </source>
</evidence>
<feature type="transmembrane region" description="Helical" evidence="6">
    <location>
        <begin position="348"/>
        <end position="371"/>
    </location>
</feature>
<evidence type="ECO:0000313" key="9">
    <source>
        <dbReference type="Proteomes" id="UP000479226"/>
    </source>
</evidence>
<dbReference type="PROSITE" id="PS50850">
    <property type="entry name" value="MFS"/>
    <property type="match status" value="1"/>
</dbReference>